<dbReference type="SMR" id="A0A369JUM6"/>
<protein>
    <submittedName>
        <fullName evidence="5">Heat-stable antigen</fullName>
    </submittedName>
</protein>
<proteinExistence type="inferred from homology"/>
<evidence type="ECO:0000313" key="6">
    <source>
        <dbReference type="Proteomes" id="UP000076154"/>
    </source>
</evidence>
<evidence type="ECO:0000313" key="5">
    <source>
        <dbReference type="EMBL" id="RDB24055.1"/>
    </source>
</evidence>
<sequence>MKFSAIFASLALFALPTTTLAVTLAYDTVYDNASGSLATVACSDGSHGLLTRGFTTFGSLPKFPHIGAAAAVAGWNSPNCGTCWQLTYTNGQGAKKTINVIAIDHAGAGFNIALSAMNELTNGQAVQLGRVDVASKQVAASVCGL</sequence>
<dbReference type="AlphaFoldDB" id="A0A369JUM6"/>
<dbReference type="SUPFAM" id="SSF50685">
    <property type="entry name" value="Barwin-like endoglucanases"/>
    <property type="match status" value="1"/>
</dbReference>
<dbReference type="Gene3D" id="2.40.40.10">
    <property type="entry name" value="RlpA-like domain"/>
    <property type="match status" value="1"/>
</dbReference>
<dbReference type="GO" id="GO:0005576">
    <property type="term" value="C:extracellular region"/>
    <property type="evidence" value="ECO:0007669"/>
    <property type="project" value="UniProtKB-SubCell"/>
</dbReference>
<dbReference type="CDD" id="cd22778">
    <property type="entry name" value="DPBB_CEPL-like"/>
    <property type="match status" value="1"/>
</dbReference>
<feature type="signal peptide" evidence="4">
    <location>
        <begin position="1"/>
        <end position="21"/>
    </location>
</feature>
<keyword evidence="4" id="KW-0732">Signal</keyword>
<comment type="similarity">
    <text evidence="2">Belongs to the cerato-platanin family.</text>
</comment>
<dbReference type="OrthoDB" id="4898945at2759"/>
<dbReference type="InterPro" id="IPR036908">
    <property type="entry name" value="RlpA-like_sf"/>
</dbReference>
<dbReference type="InterPro" id="IPR010829">
    <property type="entry name" value="Cerato-platanin"/>
</dbReference>
<evidence type="ECO:0000256" key="4">
    <source>
        <dbReference type="SAM" id="SignalP"/>
    </source>
</evidence>
<evidence type="ECO:0000256" key="2">
    <source>
        <dbReference type="ARBA" id="ARBA00010421"/>
    </source>
</evidence>
<dbReference type="Proteomes" id="UP000076154">
    <property type="component" value="Unassembled WGS sequence"/>
</dbReference>
<keyword evidence="6" id="KW-1185">Reference proteome</keyword>
<reference evidence="5" key="1">
    <citation type="submission" date="2018-04" db="EMBL/GenBank/DDBJ databases">
        <title>Whole genome sequencing of Hypsizygus marmoreus.</title>
        <authorList>
            <person name="Choi I.-G."/>
            <person name="Min B."/>
            <person name="Kim J.-G."/>
            <person name="Kim S."/>
            <person name="Oh Y.-L."/>
            <person name="Kong W.-S."/>
            <person name="Park H."/>
            <person name="Jeong J."/>
            <person name="Song E.-S."/>
        </authorList>
    </citation>
    <scope>NUCLEOTIDE SEQUENCE [LARGE SCALE GENOMIC DNA]</scope>
    <source>
        <strain evidence="5">51987-8</strain>
    </source>
</reference>
<comment type="caution">
    <text evidence="5">The sequence shown here is derived from an EMBL/GenBank/DDBJ whole genome shotgun (WGS) entry which is preliminary data.</text>
</comment>
<organism evidence="5 6">
    <name type="scientific">Hypsizygus marmoreus</name>
    <name type="common">White beech mushroom</name>
    <name type="synonym">Agaricus marmoreus</name>
    <dbReference type="NCBI Taxonomy" id="39966"/>
    <lineage>
        <taxon>Eukaryota</taxon>
        <taxon>Fungi</taxon>
        <taxon>Dikarya</taxon>
        <taxon>Basidiomycota</taxon>
        <taxon>Agaricomycotina</taxon>
        <taxon>Agaricomycetes</taxon>
        <taxon>Agaricomycetidae</taxon>
        <taxon>Agaricales</taxon>
        <taxon>Tricholomatineae</taxon>
        <taxon>Lyophyllaceae</taxon>
        <taxon>Hypsizygus</taxon>
    </lineage>
</organism>
<name>A0A369JUM6_HYPMA</name>
<dbReference type="Pfam" id="PF07249">
    <property type="entry name" value="Cerato-platanin"/>
    <property type="match status" value="1"/>
</dbReference>
<comment type="subcellular location">
    <subcellularLocation>
        <location evidence="1">Secreted</location>
    </subcellularLocation>
</comment>
<accession>A0A369JUM6</accession>
<dbReference type="EMBL" id="LUEZ02000045">
    <property type="protein sequence ID" value="RDB24055.1"/>
    <property type="molecule type" value="Genomic_DNA"/>
</dbReference>
<evidence type="ECO:0000256" key="1">
    <source>
        <dbReference type="ARBA" id="ARBA00004613"/>
    </source>
</evidence>
<feature type="chain" id="PRO_5016596153" evidence="4">
    <location>
        <begin position="22"/>
        <end position="145"/>
    </location>
</feature>
<dbReference type="STRING" id="39966.A0A369JUM6"/>
<evidence type="ECO:0000256" key="3">
    <source>
        <dbReference type="ARBA" id="ARBA00022525"/>
    </source>
</evidence>
<gene>
    <name evidence="5" type="primary">CSA_0</name>
    <name evidence="5" type="ORF">Hypma_008609</name>
</gene>
<keyword evidence="3" id="KW-0964">Secreted</keyword>
<dbReference type="InParanoid" id="A0A369JUM6"/>